<evidence type="ECO:0000313" key="3">
    <source>
        <dbReference type="Proteomes" id="UP000182882"/>
    </source>
</evidence>
<protein>
    <recommendedName>
        <fullName evidence="1">RiboL-PSP-HEPN domain-containing protein</fullName>
    </recommendedName>
</protein>
<name>A0A1H2HGZ3_9PROT</name>
<dbReference type="Pfam" id="PF18735">
    <property type="entry name" value="HEPN_RiboL-PSP"/>
    <property type="match status" value="1"/>
</dbReference>
<dbReference type="Proteomes" id="UP000182882">
    <property type="component" value="Unassembled WGS sequence"/>
</dbReference>
<dbReference type="KEGG" id="nur:ATY38_10705"/>
<reference evidence="3" key="1">
    <citation type="submission" date="2016-10" db="EMBL/GenBank/DDBJ databases">
        <authorList>
            <person name="Varghese N."/>
            <person name="Submissions S."/>
        </authorList>
    </citation>
    <scope>NUCLEOTIDE SEQUENCE [LARGE SCALE GENOMIC DNA]</scope>
    <source>
        <strain evidence="3">Nm10</strain>
    </source>
</reference>
<evidence type="ECO:0000313" key="2">
    <source>
        <dbReference type="EMBL" id="SDU31076.1"/>
    </source>
</evidence>
<sequence>MKIRSIDELENVISKEFAWRRKELSNIRNLSLSARKQTQLILLKSGVGLLYSHWEGFVKKSSIAYCDYINFQGLKYKQLKKNFHVCALLDVFEGQYPHRNFKSTLSVVDGSALQLEKTCKINSQKYIDTESNLNSSILKEITLKVGIDYDYYELKENLIDESFLGLRNAISHGEYRDIDEKDFIQLFEEVTGLIEIFKTQILNSAIQKSYLNKISI</sequence>
<proteinExistence type="predicted"/>
<evidence type="ECO:0000259" key="1">
    <source>
        <dbReference type="Pfam" id="PF18735"/>
    </source>
</evidence>
<dbReference type="AlphaFoldDB" id="A0A1H2HGZ3"/>
<dbReference type="InterPro" id="IPR041519">
    <property type="entry name" value="HEPN_RiboL-PSP"/>
</dbReference>
<gene>
    <name evidence="2" type="ORF">SAMN05216406_14910</name>
</gene>
<feature type="domain" description="RiboL-PSP-HEPN" evidence="1">
    <location>
        <begin position="16"/>
        <end position="203"/>
    </location>
</feature>
<keyword evidence="3" id="KW-1185">Reference proteome</keyword>
<organism evidence="2 3">
    <name type="scientific">Nitrosomonas ureae</name>
    <dbReference type="NCBI Taxonomy" id="44577"/>
    <lineage>
        <taxon>Bacteria</taxon>
        <taxon>Pseudomonadati</taxon>
        <taxon>Pseudomonadota</taxon>
        <taxon>Betaproteobacteria</taxon>
        <taxon>Nitrosomonadales</taxon>
        <taxon>Nitrosomonadaceae</taxon>
        <taxon>Nitrosomonas</taxon>
    </lineage>
</organism>
<dbReference type="RefSeq" id="WP_062559296.1">
    <property type="nucleotide sequence ID" value="NZ_CP013341.1"/>
</dbReference>
<accession>A0A1H2HGZ3</accession>
<dbReference type="EMBL" id="FNLN01000049">
    <property type="protein sequence ID" value="SDU31076.1"/>
    <property type="molecule type" value="Genomic_DNA"/>
</dbReference>